<gene>
    <name evidence="1" type="ORF">LCGC14_0017700</name>
</gene>
<protein>
    <submittedName>
        <fullName evidence="1">Uncharacterized protein</fullName>
    </submittedName>
</protein>
<dbReference type="AlphaFoldDB" id="A0A0F9W1Z4"/>
<name>A0A0F9W1Z4_9ZZZZ</name>
<sequence>MTEQQWEFLEAMTEYKQLNKRPFPTWSEVLDVIIAIGYRKVAEPSDIE</sequence>
<dbReference type="EMBL" id="LAZR01000003">
    <property type="protein sequence ID" value="KKO11291.1"/>
    <property type="molecule type" value="Genomic_DNA"/>
</dbReference>
<accession>A0A0F9W1Z4</accession>
<evidence type="ECO:0000313" key="1">
    <source>
        <dbReference type="EMBL" id="KKO11291.1"/>
    </source>
</evidence>
<organism evidence="1">
    <name type="scientific">marine sediment metagenome</name>
    <dbReference type="NCBI Taxonomy" id="412755"/>
    <lineage>
        <taxon>unclassified sequences</taxon>
        <taxon>metagenomes</taxon>
        <taxon>ecological metagenomes</taxon>
    </lineage>
</organism>
<proteinExistence type="predicted"/>
<reference evidence="1" key="1">
    <citation type="journal article" date="2015" name="Nature">
        <title>Complex archaea that bridge the gap between prokaryotes and eukaryotes.</title>
        <authorList>
            <person name="Spang A."/>
            <person name="Saw J.H."/>
            <person name="Jorgensen S.L."/>
            <person name="Zaremba-Niedzwiedzka K."/>
            <person name="Martijn J."/>
            <person name="Lind A.E."/>
            <person name="van Eijk R."/>
            <person name="Schleper C."/>
            <person name="Guy L."/>
            <person name="Ettema T.J."/>
        </authorList>
    </citation>
    <scope>NUCLEOTIDE SEQUENCE</scope>
</reference>
<comment type="caution">
    <text evidence="1">The sequence shown here is derived from an EMBL/GenBank/DDBJ whole genome shotgun (WGS) entry which is preliminary data.</text>
</comment>